<reference evidence="3 4" key="1">
    <citation type="submission" date="2024-02" db="EMBL/GenBank/DDBJ databases">
        <title>A new putative Pannonibacter species isolated from two cases of bloodstream infections in paediatric patients.</title>
        <authorList>
            <person name="Castellana S."/>
            <person name="De Laurentiis V."/>
            <person name="Grassi M."/>
            <person name="De Leonardis F."/>
            <person name="Mosca A."/>
            <person name="De Carlo C."/>
            <person name="Sparapano E."/>
            <person name="Ronga L."/>
            <person name="Santacroce L."/>
            <person name="Chironna M."/>
            <person name="De Robertis A."/>
            <person name="Bianco A."/>
            <person name="Del Sambro L."/>
            <person name="Capozzi L."/>
            <person name="Parisi A."/>
        </authorList>
    </citation>
    <scope>NUCLEOTIDE SEQUENCE [LARGE SCALE GENOMIC DNA]</scope>
    <source>
        <strain evidence="3 4">Pt2</strain>
    </source>
</reference>
<feature type="transmembrane region" description="Helical" evidence="1">
    <location>
        <begin position="12"/>
        <end position="30"/>
    </location>
</feature>
<keyword evidence="1" id="KW-0812">Transmembrane</keyword>
<dbReference type="InterPro" id="IPR052529">
    <property type="entry name" value="Bact_Transport_Assoc"/>
</dbReference>
<keyword evidence="1" id="KW-1133">Transmembrane helix</keyword>
<proteinExistence type="predicted"/>
<sequence length="148" mass="15386">MTAARLQRAVPRLLAAGLVLNCGYLLGLHADLLPPALTLAGLCCLALGGPVLAFAWLGIILMAADRIRLPDFIILAGRNSLTCYVLQGILAGLVFGGYGLGLFGALGQMALLPLSLGLTALSMALTSAFARVFGHGPLELLLRRVTYG</sequence>
<name>A0ABU7ZMH7_9HYPH</name>
<dbReference type="Pfam" id="PF04235">
    <property type="entry name" value="DUF418"/>
    <property type="match status" value="1"/>
</dbReference>
<evidence type="ECO:0000259" key="2">
    <source>
        <dbReference type="Pfam" id="PF04235"/>
    </source>
</evidence>
<dbReference type="InterPro" id="IPR007349">
    <property type="entry name" value="DUF418"/>
</dbReference>
<organism evidence="3 4">
    <name type="scientific">Pannonibacter anstelovis</name>
    <dbReference type="NCBI Taxonomy" id="3121537"/>
    <lineage>
        <taxon>Bacteria</taxon>
        <taxon>Pseudomonadati</taxon>
        <taxon>Pseudomonadota</taxon>
        <taxon>Alphaproteobacteria</taxon>
        <taxon>Hyphomicrobiales</taxon>
        <taxon>Stappiaceae</taxon>
        <taxon>Pannonibacter</taxon>
    </lineage>
</organism>
<keyword evidence="4" id="KW-1185">Reference proteome</keyword>
<feature type="transmembrane region" description="Helical" evidence="1">
    <location>
        <begin position="112"/>
        <end position="134"/>
    </location>
</feature>
<keyword evidence="1" id="KW-0472">Membrane</keyword>
<feature type="transmembrane region" description="Helical" evidence="1">
    <location>
        <begin position="84"/>
        <end position="106"/>
    </location>
</feature>
<comment type="caution">
    <text evidence="3">The sequence shown here is derived from an EMBL/GenBank/DDBJ whole genome shotgun (WGS) entry which is preliminary data.</text>
</comment>
<protein>
    <submittedName>
        <fullName evidence="3">DUF418 domain-containing protein</fullName>
    </submittedName>
</protein>
<accession>A0ABU7ZMH7</accession>
<feature type="domain" description="DUF418" evidence="2">
    <location>
        <begin position="4"/>
        <end position="148"/>
    </location>
</feature>
<feature type="transmembrane region" description="Helical" evidence="1">
    <location>
        <begin position="36"/>
        <end position="63"/>
    </location>
</feature>
<dbReference type="PANTHER" id="PTHR30590:SF2">
    <property type="entry name" value="INNER MEMBRANE PROTEIN"/>
    <property type="match status" value="1"/>
</dbReference>
<evidence type="ECO:0000313" key="4">
    <source>
        <dbReference type="Proteomes" id="UP001380822"/>
    </source>
</evidence>
<dbReference type="PANTHER" id="PTHR30590">
    <property type="entry name" value="INNER MEMBRANE PROTEIN"/>
    <property type="match status" value="1"/>
</dbReference>
<evidence type="ECO:0000256" key="1">
    <source>
        <dbReference type="SAM" id="Phobius"/>
    </source>
</evidence>
<dbReference type="RefSeq" id="WP_334251135.1">
    <property type="nucleotide sequence ID" value="NZ_JBAKBE010000004.1"/>
</dbReference>
<dbReference type="EMBL" id="JBAKBE010000004">
    <property type="protein sequence ID" value="MEH0096228.1"/>
    <property type="molecule type" value="Genomic_DNA"/>
</dbReference>
<evidence type="ECO:0000313" key="3">
    <source>
        <dbReference type="EMBL" id="MEH0096228.1"/>
    </source>
</evidence>
<gene>
    <name evidence="3" type="ORF">V6L76_08185</name>
</gene>
<dbReference type="Proteomes" id="UP001380822">
    <property type="component" value="Unassembled WGS sequence"/>
</dbReference>